<sequence>MQQKNENYWLFDAPVNQAIWHMAIPMILGMSVNIIYNITDTFFIGKLNNTSALAAITLLLPYTTVLMALGNLFGTGGSTLFARLLGTKNFEKAKQAAATSFYLSLFFGLLATIVTLIFNQKIALLLGGDANTSPFVQQYTCYYGIGAPFVVANFTLEQLIRGNGDSIESMIGMVISVMINIILDPILIFTCHLGLKGAAIATIIGNISAVIYYIICITKKEHLLSLSLIKMRFKKQLLTEIFTVGFSALLLDLLLILSSLMFNFYATKYGENVLAGFGISQKIVQIVDLIGMGLYLGVILLIAVAYGSKNFKKLKLIIRQTATYLGIIISLLFVILFFTRHWLMQCFTNQAAVIQIGEVILTVQLCATFFAAGAGLLTGIFQAEGKGLPATVMSITRGCILIPAIMLGNHFFQVYGVIFSLLVAEAIACLTGLILYLFQPMKINQQLSVKSEEI</sequence>
<feature type="transmembrane region" description="Helical" evidence="10">
    <location>
        <begin position="195"/>
        <end position="216"/>
    </location>
</feature>
<feature type="transmembrane region" description="Helical" evidence="10">
    <location>
        <begin position="283"/>
        <end position="304"/>
    </location>
</feature>
<feature type="transmembrane region" description="Helical" evidence="10">
    <location>
        <begin position="388"/>
        <end position="408"/>
    </location>
</feature>
<keyword evidence="9" id="KW-0046">Antibiotic resistance</keyword>
<keyword evidence="6 10" id="KW-0812">Transmembrane</keyword>
<feature type="transmembrane region" description="Helical" evidence="10">
    <location>
        <begin position="18"/>
        <end position="39"/>
    </location>
</feature>
<dbReference type="GO" id="GO:0046677">
    <property type="term" value="P:response to antibiotic"/>
    <property type="evidence" value="ECO:0007669"/>
    <property type="project" value="UniProtKB-KW"/>
</dbReference>
<evidence type="ECO:0000256" key="9">
    <source>
        <dbReference type="ARBA" id="ARBA00023251"/>
    </source>
</evidence>
<dbReference type="CDD" id="cd13143">
    <property type="entry name" value="MATE_MepA_like"/>
    <property type="match status" value="1"/>
</dbReference>
<keyword evidence="5" id="KW-1003">Cell membrane</keyword>
<feature type="transmembrane region" description="Helical" evidence="10">
    <location>
        <begin position="237"/>
        <end position="263"/>
    </location>
</feature>
<evidence type="ECO:0000256" key="10">
    <source>
        <dbReference type="SAM" id="Phobius"/>
    </source>
</evidence>
<protein>
    <recommendedName>
        <fullName evidence="3">Multidrug export protein MepA</fullName>
    </recommendedName>
</protein>
<dbReference type="InterPro" id="IPR045070">
    <property type="entry name" value="MATE_MepA-like"/>
</dbReference>
<name>S1P527_9ENTE</name>
<evidence type="ECO:0000256" key="1">
    <source>
        <dbReference type="ARBA" id="ARBA00004651"/>
    </source>
</evidence>
<dbReference type="PIRSF" id="PIRSF006603">
    <property type="entry name" value="DinF"/>
    <property type="match status" value="1"/>
</dbReference>
<dbReference type="InterPro" id="IPR052031">
    <property type="entry name" value="Membrane_Transporter-Flippase"/>
</dbReference>
<dbReference type="PANTHER" id="PTHR43549:SF3">
    <property type="entry name" value="MULTIDRUG RESISTANCE PROTEIN YPNP-RELATED"/>
    <property type="match status" value="1"/>
</dbReference>
<feature type="transmembrane region" description="Helical" evidence="10">
    <location>
        <begin position="414"/>
        <end position="438"/>
    </location>
</feature>
<dbReference type="PANTHER" id="PTHR43549">
    <property type="entry name" value="MULTIDRUG RESISTANCE PROTEIN YPNP-RELATED"/>
    <property type="match status" value="1"/>
</dbReference>
<dbReference type="InterPro" id="IPR048279">
    <property type="entry name" value="MdtK-like"/>
</dbReference>
<dbReference type="InterPro" id="IPR002528">
    <property type="entry name" value="MATE_fam"/>
</dbReference>
<keyword evidence="8 10" id="KW-0472">Membrane</keyword>
<accession>S1P527</accession>
<comment type="caution">
    <text evidence="11">The sequence shown here is derived from an EMBL/GenBank/DDBJ whole genome shotgun (WGS) entry which is preliminary data.</text>
</comment>
<gene>
    <name evidence="11" type="ORF">I568_00470</name>
</gene>
<dbReference type="Pfam" id="PF01554">
    <property type="entry name" value="MatE"/>
    <property type="match status" value="2"/>
</dbReference>
<evidence type="ECO:0000256" key="3">
    <source>
        <dbReference type="ARBA" id="ARBA00022106"/>
    </source>
</evidence>
<dbReference type="eggNOG" id="COG0534">
    <property type="taxonomic scope" value="Bacteria"/>
</dbReference>
<evidence type="ECO:0000313" key="12">
    <source>
        <dbReference type="Proteomes" id="UP000014113"/>
    </source>
</evidence>
<proteinExistence type="inferred from homology"/>
<evidence type="ECO:0000256" key="5">
    <source>
        <dbReference type="ARBA" id="ARBA00022475"/>
    </source>
</evidence>
<dbReference type="OrthoDB" id="9811110at2"/>
<dbReference type="GO" id="GO:0042910">
    <property type="term" value="F:xenobiotic transmembrane transporter activity"/>
    <property type="evidence" value="ECO:0007669"/>
    <property type="project" value="InterPro"/>
</dbReference>
<feature type="transmembrane region" description="Helical" evidence="10">
    <location>
        <begin position="96"/>
        <end position="118"/>
    </location>
</feature>
<evidence type="ECO:0000256" key="8">
    <source>
        <dbReference type="ARBA" id="ARBA00023136"/>
    </source>
</evidence>
<dbReference type="NCBIfam" id="TIGR00797">
    <property type="entry name" value="matE"/>
    <property type="match status" value="1"/>
</dbReference>
<feature type="transmembrane region" description="Helical" evidence="10">
    <location>
        <begin position="359"/>
        <end position="381"/>
    </location>
</feature>
<dbReference type="GO" id="GO:0005886">
    <property type="term" value="C:plasma membrane"/>
    <property type="evidence" value="ECO:0007669"/>
    <property type="project" value="UniProtKB-SubCell"/>
</dbReference>
<organism evidence="11 12">
    <name type="scientific">Enterococcus columbae DSM 7374 = ATCC 51263</name>
    <dbReference type="NCBI Taxonomy" id="1121865"/>
    <lineage>
        <taxon>Bacteria</taxon>
        <taxon>Bacillati</taxon>
        <taxon>Bacillota</taxon>
        <taxon>Bacilli</taxon>
        <taxon>Lactobacillales</taxon>
        <taxon>Enterococcaceae</taxon>
        <taxon>Enterococcus</taxon>
    </lineage>
</organism>
<comment type="similarity">
    <text evidence="2">Belongs to the multi antimicrobial extrusion (MATE) (TC 2.A.66.1) family. MepA subfamily.</text>
</comment>
<evidence type="ECO:0000256" key="7">
    <source>
        <dbReference type="ARBA" id="ARBA00022989"/>
    </source>
</evidence>
<evidence type="ECO:0000256" key="6">
    <source>
        <dbReference type="ARBA" id="ARBA00022692"/>
    </source>
</evidence>
<dbReference type="RefSeq" id="WP_016182897.1">
    <property type="nucleotide sequence ID" value="NZ_JXKI01000021.1"/>
</dbReference>
<dbReference type="GO" id="GO:0015297">
    <property type="term" value="F:antiporter activity"/>
    <property type="evidence" value="ECO:0007669"/>
    <property type="project" value="InterPro"/>
</dbReference>
<dbReference type="PATRIC" id="fig|1121865.3.peg.724"/>
<dbReference type="Proteomes" id="UP000014113">
    <property type="component" value="Unassembled WGS sequence"/>
</dbReference>
<feature type="transmembrane region" description="Helical" evidence="10">
    <location>
        <begin position="51"/>
        <end position="76"/>
    </location>
</feature>
<dbReference type="EMBL" id="ASWJ01000003">
    <property type="protein sequence ID" value="EOW87426.1"/>
    <property type="molecule type" value="Genomic_DNA"/>
</dbReference>
<evidence type="ECO:0000313" key="11">
    <source>
        <dbReference type="EMBL" id="EOW87426.1"/>
    </source>
</evidence>
<comment type="subcellular location">
    <subcellularLocation>
        <location evidence="1">Cell membrane</location>
        <topology evidence="1">Multi-pass membrane protein</topology>
    </subcellularLocation>
</comment>
<evidence type="ECO:0000256" key="4">
    <source>
        <dbReference type="ARBA" id="ARBA00022448"/>
    </source>
</evidence>
<keyword evidence="4" id="KW-0813">Transport</keyword>
<feature type="transmembrane region" description="Helical" evidence="10">
    <location>
        <begin position="170"/>
        <end position="189"/>
    </location>
</feature>
<keyword evidence="7 10" id="KW-1133">Transmembrane helix</keyword>
<feature type="transmembrane region" description="Helical" evidence="10">
    <location>
        <begin position="316"/>
        <end position="339"/>
    </location>
</feature>
<reference evidence="11 12" key="1">
    <citation type="submission" date="2013-03" db="EMBL/GenBank/DDBJ databases">
        <title>The Genome Sequence of Enterococcus columbae ATCC_51263 (PacBio/Illumina hybrid assembly).</title>
        <authorList>
            <consortium name="The Broad Institute Genomics Platform"/>
            <consortium name="The Broad Institute Genome Sequencing Center for Infectious Disease"/>
            <person name="Earl A."/>
            <person name="Russ C."/>
            <person name="Gilmore M."/>
            <person name="Surin D."/>
            <person name="Walker B."/>
            <person name="Young S."/>
            <person name="Zeng Q."/>
            <person name="Gargeya S."/>
            <person name="Fitzgerald M."/>
            <person name="Haas B."/>
            <person name="Abouelleil A."/>
            <person name="Allen A.W."/>
            <person name="Alvarado L."/>
            <person name="Arachchi H.M."/>
            <person name="Berlin A.M."/>
            <person name="Chapman S.B."/>
            <person name="Gainer-Dewar J."/>
            <person name="Goldberg J."/>
            <person name="Griggs A."/>
            <person name="Gujja S."/>
            <person name="Hansen M."/>
            <person name="Howarth C."/>
            <person name="Imamovic A."/>
            <person name="Ireland A."/>
            <person name="Larimer J."/>
            <person name="McCowan C."/>
            <person name="Murphy C."/>
            <person name="Pearson M."/>
            <person name="Poon T.W."/>
            <person name="Priest M."/>
            <person name="Roberts A."/>
            <person name="Saif S."/>
            <person name="Shea T."/>
            <person name="Sisk P."/>
            <person name="Sykes S."/>
            <person name="Wortman J."/>
            <person name="Nusbaum C."/>
            <person name="Birren B."/>
        </authorList>
    </citation>
    <scope>NUCLEOTIDE SEQUENCE [LARGE SCALE GENOMIC DNA]</scope>
    <source>
        <strain evidence="11 12">ATCC 51263</strain>
    </source>
</reference>
<evidence type="ECO:0000256" key="2">
    <source>
        <dbReference type="ARBA" id="ARBA00008417"/>
    </source>
</evidence>
<dbReference type="STRING" id="1121865.OMW_00734"/>
<dbReference type="AlphaFoldDB" id="S1P527"/>
<keyword evidence="12" id="KW-1185">Reference proteome</keyword>